<sequence>MPRVGTKRKSDPITMSSDEHLTASMSSQQIPTKGRSPQMMQESPLKKRRVGITLAQKHALIENLQLELTERARKLRANYNIHAQSLRTRIEIRVNRIPLSLRKLTMGELLQRYSTGEPQKQDGGAGSLRGPPVPAKDSVVSRPPITRGPGTTAPCSARPVKRRSHEISSGDKENVESVETPNKRIRAHTTADLARKPGHVLSPTTSNSRMAPRDRVTATPGRSGIARPVMTPGGRGAGVATNIMNNMARSTRTAPTTAATATATATTTTTSSTTTTTTTARRPTTSSSSTTTATTTTGATAARRKRAATTAASMAAAPAQPPSRPATRLARRASNISEASDASAAAAAPAPPHARRTVMGTIKKGVAAAGAGTTRKPPVVTAKAGAASGAAGTTAGGRVLRKRA</sequence>
<evidence type="ECO:0000256" key="5">
    <source>
        <dbReference type="ARBA" id="ARBA00022618"/>
    </source>
</evidence>
<dbReference type="AlphaFoldDB" id="A0AAN6UF62"/>
<keyword evidence="4" id="KW-0158">Chromosome</keyword>
<evidence type="ECO:0000313" key="13">
    <source>
        <dbReference type="Proteomes" id="UP001304895"/>
    </source>
</evidence>
<feature type="compositionally biased region" description="Basic and acidic residues" evidence="10">
    <location>
        <begin position="165"/>
        <end position="175"/>
    </location>
</feature>
<evidence type="ECO:0000256" key="4">
    <source>
        <dbReference type="ARBA" id="ARBA00022454"/>
    </source>
</evidence>
<evidence type="ECO:0000259" key="11">
    <source>
        <dbReference type="Pfam" id="PF10444"/>
    </source>
</evidence>
<feature type="compositionally biased region" description="Low complexity" evidence="10">
    <location>
        <begin position="251"/>
        <end position="301"/>
    </location>
</feature>
<gene>
    <name evidence="12" type="ORF">BT67DRAFT_427205</name>
</gene>
<evidence type="ECO:0000313" key="12">
    <source>
        <dbReference type="EMBL" id="KAK4131790.1"/>
    </source>
</evidence>
<protein>
    <recommendedName>
        <fullName evidence="11">Borealin N-terminal domain-containing protein</fullName>
    </recommendedName>
</protein>
<feature type="region of interest" description="Disordered" evidence="10">
    <location>
        <begin position="197"/>
        <end position="235"/>
    </location>
</feature>
<dbReference type="GO" id="GO:0000070">
    <property type="term" value="P:mitotic sister chromatid segregation"/>
    <property type="evidence" value="ECO:0007669"/>
    <property type="project" value="TreeGrafter"/>
</dbReference>
<evidence type="ECO:0000256" key="9">
    <source>
        <dbReference type="ARBA" id="ARBA00023328"/>
    </source>
</evidence>
<proteinExistence type="inferred from homology"/>
<dbReference type="GO" id="GO:0051301">
    <property type="term" value="P:cell division"/>
    <property type="evidence" value="ECO:0007669"/>
    <property type="project" value="UniProtKB-KW"/>
</dbReference>
<dbReference type="InterPro" id="IPR018867">
    <property type="entry name" value="Cell_div_borealin"/>
</dbReference>
<keyword evidence="6" id="KW-0498">Mitosis</keyword>
<evidence type="ECO:0000256" key="10">
    <source>
        <dbReference type="SAM" id="MobiDB-lite"/>
    </source>
</evidence>
<dbReference type="GO" id="GO:0032133">
    <property type="term" value="C:chromosome passenger complex"/>
    <property type="evidence" value="ECO:0007669"/>
    <property type="project" value="TreeGrafter"/>
</dbReference>
<dbReference type="Pfam" id="PF10444">
    <property type="entry name" value="Nbl1_Borealin_N"/>
    <property type="match status" value="1"/>
</dbReference>
<feature type="compositionally biased region" description="Low complexity" evidence="10">
    <location>
        <begin position="384"/>
        <end position="397"/>
    </location>
</feature>
<keyword evidence="7" id="KW-0539">Nucleus</keyword>
<keyword evidence="5" id="KW-0132">Cell division</keyword>
<feature type="region of interest" description="Disordered" evidence="10">
    <location>
        <begin position="251"/>
        <end position="356"/>
    </location>
</feature>
<dbReference type="Proteomes" id="UP001304895">
    <property type="component" value="Unassembled WGS sequence"/>
</dbReference>
<keyword evidence="8" id="KW-0131">Cell cycle</keyword>
<evidence type="ECO:0000256" key="3">
    <source>
        <dbReference type="ARBA" id="ARBA00009914"/>
    </source>
</evidence>
<dbReference type="PANTHER" id="PTHR16040">
    <property type="entry name" value="AUSTRALIN, ISOFORM A-RELATED"/>
    <property type="match status" value="1"/>
</dbReference>
<comment type="similarity">
    <text evidence="3">Belongs to the borealin family.</text>
</comment>
<feature type="compositionally biased region" description="Low complexity" evidence="10">
    <location>
        <begin position="308"/>
        <end position="318"/>
    </location>
</feature>
<dbReference type="GO" id="GO:0051233">
    <property type="term" value="C:spindle midzone"/>
    <property type="evidence" value="ECO:0007669"/>
    <property type="project" value="TreeGrafter"/>
</dbReference>
<dbReference type="PANTHER" id="PTHR16040:SF7">
    <property type="entry name" value="AUSTRALIN, ISOFORM A-RELATED"/>
    <property type="match status" value="1"/>
</dbReference>
<evidence type="ECO:0000256" key="7">
    <source>
        <dbReference type="ARBA" id="ARBA00023242"/>
    </source>
</evidence>
<feature type="region of interest" description="Disordered" evidence="10">
    <location>
        <begin position="114"/>
        <end position="181"/>
    </location>
</feature>
<reference evidence="12" key="1">
    <citation type="journal article" date="2023" name="Mol. Phylogenet. Evol.">
        <title>Genome-scale phylogeny and comparative genomics of the fungal order Sordariales.</title>
        <authorList>
            <person name="Hensen N."/>
            <person name="Bonometti L."/>
            <person name="Westerberg I."/>
            <person name="Brannstrom I.O."/>
            <person name="Guillou S."/>
            <person name="Cros-Aarteil S."/>
            <person name="Calhoun S."/>
            <person name="Haridas S."/>
            <person name="Kuo A."/>
            <person name="Mondo S."/>
            <person name="Pangilinan J."/>
            <person name="Riley R."/>
            <person name="LaButti K."/>
            <person name="Andreopoulos B."/>
            <person name="Lipzen A."/>
            <person name="Chen C."/>
            <person name="Yan M."/>
            <person name="Daum C."/>
            <person name="Ng V."/>
            <person name="Clum A."/>
            <person name="Steindorff A."/>
            <person name="Ohm R.A."/>
            <person name="Martin F."/>
            <person name="Silar P."/>
            <person name="Natvig D.O."/>
            <person name="Lalanne C."/>
            <person name="Gautier V."/>
            <person name="Ament-Velasquez S.L."/>
            <person name="Kruys A."/>
            <person name="Hutchinson M.I."/>
            <person name="Powell A.J."/>
            <person name="Barry K."/>
            <person name="Miller A.N."/>
            <person name="Grigoriev I.V."/>
            <person name="Debuchy R."/>
            <person name="Gladieux P."/>
            <person name="Hiltunen Thoren M."/>
            <person name="Johannesson H."/>
        </authorList>
    </citation>
    <scope>NUCLEOTIDE SEQUENCE</scope>
    <source>
        <strain evidence="12">CBS 123565</strain>
    </source>
</reference>
<comment type="subcellular location">
    <subcellularLocation>
        <location evidence="2">Chromosome</location>
        <location evidence="2">Centromere</location>
    </subcellularLocation>
    <subcellularLocation>
        <location evidence="1">Nucleus</location>
    </subcellularLocation>
</comment>
<accession>A0AAN6UF62</accession>
<dbReference type="GO" id="GO:0000775">
    <property type="term" value="C:chromosome, centromeric region"/>
    <property type="evidence" value="ECO:0007669"/>
    <property type="project" value="UniProtKB-SubCell"/>
</dbReference>
<evidence type="ECO:0000256" key="8">
    <source>
        <dbReference type="ARBA" id="ARBA00023306"/>
    </source>
</evidence>
<organism evidence="12 13">
    <name type="scientific">Trichocladium antarcticum</name>
    <dbReference type="NCBI Taxonomy" id="1450529"/>
    <lineage>
        <taxon>Eukaryota</taxon>
        <taxon>Fungi</taxon>
        <taxon>Dikarya</taxon>
        <taxon>Ascomycota</taxon>
        <taxon>Pezizomycotina</taxon>
        <taxon>Sordariomycetes</taxon>
        <taxon>Sordariomycetidae</taxon>
        <taxon>Sordariales</taxon>
        <taxon>Chaetomiaceae</taxon>
        <taxon>Trichocladium</taxon>
    </lineage>
</organism>
<reference evidence="12" key="2">
    <citation type="submission" date="2023-05" db="EMBL/GenBank/DDBJ databases">
        <authorList>
            <consortium name="Lawrence Berkeley National Laboratory"/>
            <person name="Steindorff A."/>
            <person name="Hensen N."/>
            <person name="Bonometti L."/>
            <person name="Westerberg I."/>
            <person name="Brannstrom I.O."/>
            <person name="Guillou S."/>
            <person name="Cros-Aarteil S."/>
            <person name="Calhoun S."/>
            <person name="Haridas S."/>
            <person name="Kuo A."/>
            <person name="Mondo S."/>
            <person name="Pangilinan J."/>
            <person name="Riley R."/>
            <person name="Labutti K."/>
            <person name="Andreopoulos B."/>
            <person name="Lipzen A."/>
            <person name="Chen C."/>
            <person name="Yanf M."/>
            <person name="Daum C."/>
            <person name="Ng V."/>
            <person name="Clum A."/>
            <person name="Ohm R."/>
            <person name="Martin F."/>
            <person name="Silar P."/>
            <person name="Natvig D."/>
            <person name="Lalanne C."/>
            <person name="Gautier V."/>
            <person name="Ament-Velasquez S.L."/>
            <person name="Kruys A."/>
            <person name="Hutchinson M.I."/>
            <person name="Powell A.J."/>
            <person name="Barry K."/>
            <person name="Miller A.N."/>
            <person name="Grigoriev I.V."/>
            <person name="Debuchy R."/>
            <person name="Gladieux P."/>
            <person name="Thoren M.H."/>
            <person name="Johannesson H."/>
        </authorList>
    </citation>
    <scope>NUCLEOTIDE SEQUENCE</scope>
    <source>
        <strain evidence="12">CBS 123565</strain>
    </source>
</reference>
<feature type="domain" description="Borealin N-terminal" evidence="11">
    <location>
        <begin position="56"/>
        <end position="111"/>
    </location>
</feature>
<dbReference type="GO" id="GO:0005634">
    <property type="term" value="C:nucleus"/>
    <property type="evidence" value="ECO:0007669"/>
    <property type="project" value="UniProtKB-SubCell"/>
</dbReference>
<comment type="caution">
    <text evidence="12">The sequence shown here is derived from an EMBL/GenBank/DDBJ whole genome shotgun (WGS) entry which is preliminary data.</text>
</comment>
<evidence type="ECO:0000256" key="2">
    <source>
        <dbReference type="ARBA" id="ARBA00004584"/>
    </source>
</evidence>
<feature type="compositionally biased region" description="Low complexity" evidence="10">
    <location>
        <begin position="325"/>
        <end position="348"/>
    </location>
</feature>
<keyword evidence="9" id="KW-0137">Centromere</keyword>
<evidence type="ECO:0000256" key="6">
    <source>
        <dbReference type="ARBA" id="ARBA00022776"/>
    </source>
</evidence>
<dbReference type="InterPro" id="IPR018851">
    <property type="entry name" value="Borealin_N"/>
</dbReference>
<keyword evidence="13" id="KW-1185">Reference proteome</keyword>
<feature type="region of interest" description="Disordered" evidence="10">
    <location>
        <begin position="1"/>
        <end position="44"/>
    </location>
</feature>
<evidence type="ECO:0000256" key="1">
    <source>
        <dbReference type="ARBA" id="ARBA00004123"/>
    </source>
</evidence>
<name>A0AAN6UF62_9PEZI</name>
<feature type="region of interest" description="Disordered" evidence="10">
    <location>
        <begin position="384"/>
        <end position="404"/>
    </location>
</feature>
<dbReference type="EMBL" id="MU853422">
    <property type="protein sequence ID" value="KAK4131790.1"/>
    <property type="molecule type" value="Genomic_DNA"/>
</dbReference>